<dbReference type="Pfam" id="PF03486">
    <property type="entry name" value="HI0933_like"/>
    <property type="match status" value="1"/>
</dbReference>
<dbReference type="InterPro" id="IPR004792">
    <property type="entry name" value="BaiN-like"/>
</dbReference>
<gene>
    <name evidence="6" type="ORF">H9X91_05020</name>
</gene>
<evidence type="ECO:0000256" key="3">
    <source>
        <dbReference type="ARBA" id="ARBA00022827"/>
    </source>
</evidence>
<accession>A0ABS2FT58</accession>
<name>A0ABS2FT58_9FIRM</name>
<dbReference type="PRINTS" id="PR00368">
    <property type="entry name" value="FADPNR"/>
</dbReference>
<dbReference type="InterPro" id="IPR057661">
    <property type="entry name" value="RsdA/BaiN/AoA(So)_Rossmann"/>
</dbReference>
<keyword evidence="2" id="KW-0285">Flavoprotein</keyword>
<evidence type="ECO:0000256" key="2">
    <source>
        <dbReference type="ARBA" id="ARBA00022630"/>
    </source>
</evidence>
<evidence type="ECO:0000259" key="5">
    <source>
        <dbReference type="Pfam" id="PF22780"/>
    </source>
</evidence>
<evidence type="ECO:0000313" key="6">
    <source>
        <dbReference type="EMBL" id="MBM6850799.1"/>
    </source>
</evidence>
<dbReference type="Gene3D" id="1.10.8.260">
    <property type="entry name" value="HI0933 insert domain-like"/>
    <property type="match status" value="1"/>
</dbReference>
<comment type="cofactor">
    <cofactor evidence="1">
        <name>FAD</name>
        <dbReference type="ChEBI" id="CHEBI:57692"/>
    </cofactor>
</comment>
<dbReference type="EMBL" id="JACSNX010000004">
    <property type="protein sequence ID" value="MBM6850799.1"/>
    <property type="molecule type" value="Genomic_DNA"/>
</dbReference>
<dbReference type="PRINTS" id="PR00411">
    <property type="entry name" value="PNDRDTASEI"/>
</dbReference>
<evidence type="ECO:0000256" key="1">
    <source>
        <dbReference type="ARBA" id="ARBA00001974"/>
    </source>
</evidence>
<reference evidence="6 7" key="1">
    <citation type="journal article" date="2021" name="Sci. Rep.">
        <title>The distribution of antibiotic resistance genes in chicken gut microbiota commensals.</title>
        <authorList>
            <person name="Juricova H."/>
            <person name="Matiasovicova J."/>
            <person name="Kubasova T."/>
            <person name="Cejkova D."/>
            <person name="Rychlik I."/>
        </authorList>
    </citation>
    <scope>NUCLEOTIDE SEQUENCE [LARGE SCALE GENOMIC DNA]</scope>
    <source>
        <strain evidence="6 7">An411</strain>
    </source>
</reference>
<dbReference type="Pfam" id="PF22780">
    <property type="entry name" value="HI0933_like_1st"/>
    <property type="match status" value="1"/>
</dbReference>
<dbReference type="Proteomes" id="UP000719500">
    <property type="component" value="Unassembled WGS sequence"/>
</dbReference>
<organism evidence="6 7">
    <name type="scientific">Oscillibacter valericigenes</name>
    <dbReference type="NCBI Taxonomy" id="351091"/>
    <lineage>
        <taxon>Bacteria</taxon>
        <taxon>Bacillati</taxon>
        <taxon>Bacillota</taxon>
        <taxon>Clostridia</taxon>
        <taxon>Eubacteriales</taxon>
        <taxon>Oscillospiraceae</taxon>
        <taxon>Oscillibacter</taxon>
    </lineage>
</organism>
<dbReference type="NCBIfam" id="TIGR00275">
    <property type="entry name" value="aminoacetone oxidase family FAD-binding enzyme"/>
    <property type="match status" value="1"/>
</dbReference>
<dbReference type="SUPFAM" id="SSF51905">
    <property type="entry name" value="FAD/NAD(P)-binding domain"/>
    <property type="match status" value="1"/>
</dbReference>
<dbReference type="InterPro" id="IPR055178">
    <property type="entry name" value="RsdA/BaiN/AoA(So)-like_dom"/>
</dbReference>
<keyword evidence="7" id="KW-1185">Reference proteome</keyword>
<dbReference type="PANTHER" id="PTHR42887:SF2">
    <property type="entry name" value="OS12G0638800 PROTEIN"/>
    <property type="match status" value="1"/>
</dbReference>
<dbReference type="RefSeq" id="WP_204803156.1">
    <property type="nucleotide sequence ID" value="NZ_JACSNX010000004.1"/>
</dbReference>
<dbReference type="PANTHER" id="PTHR42887">
    <property type="entry name" value="OS12G0638800 PROTEIN"/>
    <property type="match status" value="1"/>
</dbReference>
<dbReference type="Gene3D" id="3.50.50.60">
    <property type="entry name" value="FAD/NAD(P)-binding domain"/>
    <property type="match status" value="1"/>
</dbReference>
<dbReference type="Gene3D" id="2.40.30.10">
    <property type="entry name" value="Translation factors"/>
    <property type="match status" value="1"/>
</dbReference>
<feature type="domain" description="RsdA/BaiN/AoA(So)-like insert" evidence="5">
    <location>
        <begin position="203"/>
        <end position="350"/>
    </location>
</feature>
<dbReference type="InterPro" id="IPR036188">
    <property type="entry name" value="FAD/NAD-bd_sf"/>
</dbReference>
<comment type="caution">
    <text evidence="6">The sequence shown here is derived from an EMBL/GenBank/DDBJ whole genome shotgun (WGS) entry which is preliminary data.</text>
</comment>
<dbReference type="InterPro" id="IPR023166">
    <property type="entry name" value="BaiN-like_dom_sf"/>
</dbReference>
<keyword evidence="3" id="KW-0274">FAD</keyword>
<dbReference type="SUPFAM" id="SSF160996">
    <property type="entry name" value="HI0933 insert domain-like"/>
    <property type="match status" value="1"/>
</dbReference>
<sequence length="418" mass="45091">MSETIVVVGGGAAGMMAAIAAAERGASVTLLEPNERLGKKLNITGKGRCNVTNNADTQTLLANVPRNGKFLYSAFSRFDGRDAMTFFEALGVPLKTERGNRVFPVSDRAFDVSAALERRLKALRVRLARDRAMALEITSGAVTAVRGAHGIYPAGAVILATGGVSYPATGSTGEGHRMAREAGHTVTPLRGSLVPLRDYGLGRTLQGLSLRNVGLTVFEDKKKIYTDFGELLFTHFGVSGPLVLSASAHMRHFDKKTYRLEIDLKPALDEQALDKRLLRDFEKYANHDFCNALDDLLPQKLIGAVVERTEIPPHEKVHDVTREQRRRLGQVLKHFSVDIAGPCPVTDAIVTSGGVKIGEIDPKTMASKLVKGLYFAGEIMDVDAYTGGFNLQIAWATGRAAGMAAAEQAPSGQEEEDT</sequence>
<evidence type="ECO:0000313" key="7">
    <source>
        <dbReference type="Proteomes" id="UP000719500"/>
    </source>
</evidence>
<protein>
    <submittedName>
        <fullName evidence="6">Aminoacetone oxidase family FAD-binding enzyme</fullName>
    </submittedName>
</protein>
<feature type="domain" description="RsdA/BaiN/AoA(So)-like Rossmann fold-like" evidence="4">
    <location>
        <begin position="4"/>
        <end position="403"/>
    </location>
</feature>
<evidence type="ECO:0000259" key="4">
    <source>
        <dbReference type="Pfam" id="PF03486"/>
    </source>
</evidence>
<proteinExistence type="predicted"/>